<organism evidence="2 3">
    <name type="scientific">Stecheria intestinalis</name>
    <dbReference type="NCBI Taxonomy" id="2606630"/>
    <lineage>
        <taxon>Bacteria</taxon>
        <taxon>Bacillati</taxon>
        <taxon>Bacillota</taxon>
        <taxon>Erysipelotrichia</taxon>
        <taxon>Erysipelotrichales</taxon>
        <taxon>Erysipelotrichaceae</taxon>
        <taxon>Stecheria</taxon>
    </lineage>
</organism>
<feature type="coiled-coil region" evidence="1">
    <location>
        <begin position="146"/>
        <end position="180"/>
    </location>
</feature>
<evidence type="ECO:0000256" key="1">
    <source>
        <dbReference type="SAM" id="Coils"/>
    </source>
</evidence>
<keyword evidence="3" id="KW-1185">Reference proteome</keyword>
<protein>
    <submittedName>
        <fullName evidence="2">Uncharacterized protein</fullName>
    </submittedName>
</protein>
<proteinExistence type="predicted"/>
<dbReference type="Proteomes" id="UP000461880">
    <property type="component" value="Unassembled WGS sequence"/>
</dbReference>
<reference evidence="2 3" key="1">
    <citation type="submission" date="2019-08" db="EMBL/GenBank/DDBJ databases">
        <title>In-depth cultivation of the pig gut microbiome towards novel bacterial diversity and tailored functional studies.</title>
        <authorList>
            <person name="Wylensek D."/>
            <person name="Hitch T.C.A."/>
            <person name="Clavel T."/>
        </authorList>
    </citation>
    <scope>NUCLEOTIDE SEQUENCE [LARGE SCALE GENOMIC DNA]</scope>
    <source>
        <strain evidence="2 3">Oil+RF-744-GAM-WT-6</strain>
    </source>
</reference>
<accession>A0A7X2NUB3</accession>
<gene>
    <name evidence="2" type="ORF">FYJ51_10240</name>
</gene>
<evidence type="ECO:0000313" key="3">
    <source>
        <dbReference type="Proteomes" id="UP000461880"/>
    </source>
</evidence>
<comment type="caution">
    <text evidence="2">The sequence shown here is derived from an EMBL/GenBank/DDBJ whole genome shotgun (WGS) entry which is preliminary data.</text>
</comment>
<sequence length="262" mass="30760">MAKTQETLDLENALDQRSRERREYGCKEVTIGFAHDSHGDEIVDYMSMDSRSVFRCYELKVSVSDLKSDARKSWYGDYNYLVCGMDLWNQQPAFENYIPPYAGILAGPDLIVKRKAQKRNIPDQQREMLKDSLIRSVFWKMDQYRNAENLKAMQELKHSLEALQQEYEAFRQETDRMRWTYQDYESFVRRNHQDPSFSIERQAKAERSQYVARKEGRFTWSAGPDGTIVCPCCRKPALIRDGKPLLTEFCPFCGADLRRLGQ</sequence>
<dbReference type="EMBL" id="VUMN01000027">
    <property type="protein sequence ID" value="MSS59273.1"/>
    <property type="molecule type" value="Genomic_DNA"/>
</dbReference>
<evidence type="ECO:0000313" key="2">
    <source>
        <dbReference type="EMBL" id="MSS59273.1"/>
    </source>
</evidence>
<dbReference type="RefSeq" id="WP_154505478.1">
    <property type="nucleotide sequence ID" value="NZ_JAQXPC010000045.1"/>
</dbReference>
<name>A0A7X2NUB3_9FIRM</name>
<dbReference type="AlphaFoldDB" id="A0A7X2NUB3"/>
<keyword evidence="1" id="KW-0175">Coiled coil</keyword>